<keyword evidence="2" id="KW-1185">Reference proteome</keyword>
<name>A0A2K4MLL8_9NEIS</name>
<dbReference type="PIRSF" id="PIRSF034110">
    <property type="entry name" value="DUF1203"/>
    <property type="match status" value="1"/>
</dbReference>
<reference evidence="1 2" key="1">
    <citation type="submission" date="2018-01" db="EMBL/GenBank/DDBJ databases">
        <title>Genomic Sequence of Chromobacterium MWU13-2610 from wild cranberry bogs within the Cape Cod National Seashore.</title>
        <authorList>
            <person name="O'Hara-Hanley K."/>
            <person name="Soby S."/>
            <person name="Harrison A."/>
        </authorList>
    </citation>
    <scope>NUCLEOTIDE SEQUENCE [LARGE SCALE GENOMIC DNA]</scope>
    <source>
        <strain evidence="1 2">MWU13-2610</strain>
    </source>
</reference>
<evidence type="ECO:0000313" key="1">
    <source>
        <dbReference type="EMBL" id="POA97984.1"/>
    </source>
</evidence>
<dbReference type="Proteomes" id="UP000236416">
    <property type="component" value="Unassembled WGS sequence"/>
</dbReference>
<evidence type="ECO:0000313" key="2">
    <source>
        <dbReference type="Proteomes" id="UP000236416"/>
    </source>
</evidence>
<dbReference type="EMBL" id="PPTF01000068">
    <property type="protein sequence ID" value="POA97984.1"/>
    <property type="molecule type" value="Genomic_DNA"/>
</dbReference>
<comment type="caution">
    <text evidence="1">The sequence shown here is derived from an EMBL/GenBank/DDBJ whole genome shotgun (WGS) entry which is preliminary data.</text>
</comment>
<gene>
    <name evidence="1" type="ORF">C2134_15170</name>
</gene>
<proteinExistence type="predicted"/>
<organism evidence="1 2">
    <name type="scientific">Chromobacterium sinusclupearum</name>
    <dbReference type="NCBI Taxonomy" id="2077146"/>
    <lineage>
        <taxon>Bacteria</taxon>
        <taxon>Pseudomonadati</taxon>
        <taxon>Pseudomonadota</taxon>
        <taxon>Betaproteobacteria</taxon>
        <taxon>Neisseriales</taxon>
        <taxon>Chromobacteriaceae</taxon>
        <taxon>Chromobacterium</taxon>
    </lineage>
</organism>
<protein>
    <submittedName>
        <fullName evidence="1">DUF1203 domain-containing protein</fullName>
    </submittedName>
</protein>
<dbReference type="Pfam" id="PF06718">
    <property type="entry name" value="DUF1203"/>
    <property type="match status" value="1"/>
</dbReference>
<dbReference type="AlphaFoldDB" id="A0A2K4MLL8"/>
<accession>A0A2K4MLL8</accession>
<dbReference type="RefSeq" id="WP_103320972.1">
    <property type="nucleotide sequence ID" value="NZ_PPTF01000068.1"/>
</dbReference>
<dbReference type="InterPro" id="IPR009593">
    <property type="entry name" value="DUF1203"/>
</dbReference>
<sequence length="157" mass="17764">MAWQLETLDPVFVQRARREGVDALGQTVRRVPAKGGEPLRDVLRRARPGEPLILASYSPFRQIGPYREFGPVFLSAEPQADDVPPLDAILSENHGYFAEYAALRAYDAEQTIIAAALLPVEEIRLQLRQWETRDEMVFAMLRFPAHGCYAARLNRSV</sequence>